<dbReference type="Proteomes" id="UP000198251">
    <property type="component" value="Chromosome I"/>
</dbReference>
<evidence type="ECO:0000313" key="1">
    <source>
        <dbReference type="EMBL" id="SCG17488.1"/>
    </source>
</evidence>
<accession>A0A1C5GCN4</accession>
<dbReference type="InterPro" id="IPR027635">
    <property type="entry name" value="Lantibiotic2_lead_pep_dom"/>
</dbReference>
<dbReference type="GO" id="GO:0042742">
    <property type="term" value="P:defense response to bacterium"/>
    <property type="evidence" value="ECO:0007669"/>
    <property type="project" value="InterPro"/>
</dbReference>
<keyword evidence="2" id="KW-1185">Reference proteome</keyword>
<name>A0A1C5GCN4_MICEH</name>
<dbReference type="GeneID" id="95805836"/>
<evidence type="ECO:0000313" key="2">
    <source>
        <dbReference type="Proteomes" id="UP000198251"/>
    </source>
</evidence>
<proteinExistence type="predicted"/>
<dbReference type="AlphaFoldDB" id="A0A1C5GCN4"/>
<sequence>MSITDVVRAWKDEYHRGEASPDHPVGLVELSREELETVAGGMPPIDGHTEKCCHCMSPC</sequence>
<gene>
    <name evidence="1" type="ORF">GA0070610_3799</name>
</gene>
<reference evidence="1 2" key="1">
    <citation type="submission" date="2016-06" db="EMBL/GenBank/DDBJ databases">
        <authorList>
            <person name="Kjaerup R.B."/>
            <person name="Dalgaard T.S."/>
            <person name="Juul-Madsen H.R."/>
        </authorList>
    </citation>
    <scope>NUCLEOTIDE SEQUENCE [LARGE SCALE GENOMIC DNA]</scope>
    <source>
        <strain evidence="1 2">DSM 43913</strain>
    </source>
</reference>
<dbReference type="EMBL" id="LT607733">
    <property type="protein sequence ID" value="SCG17488.1"/>
    <property type="molecule type" value="Genomic_DNA"/>
</dbReference>
<organism evidence="1 2">
    <name type="scientific">Micromonospora echinofusca</name>
    <dbReference type="NCBI Taxonomy" id="47858"/>
    <lineage>
        <taxon>Bacteria</taxon>
        <taxon>Bacillati</taxon>
        <taxon>Actinomycetota</taxon>
        <taxon>Actinomycetes</taxon>
        <taxon>Micromonosporales</taxon>
        <taxon>Micromonosporaceae</taxon>
        <taxon>Micromonospora</taxon>
    </lineage>
</organism>
<protein>
    <submittedName>
        <fullName evidence="1">Type 2 lantibiotic, mersacidin/lichenicidin family</fullName>
    </submittedName>
</protein>
<dbReference type="NCBIfam" id="TIGR03898">
    <property type="entry name" value="lanti_MRSA_kill"/>
    <property type="match status" value="1"/>
</dbReference>
<dbReference type="RefSeq" id="WP_157747182.1">
    <property type="nucleotide sequence ID" value="NZ_JBEZEO010000002.1"/>
</dbReference>